<protein>
    <submittedName>
        <fullName evidence="2">SagB-type dehydrogenase family enzyme</fullName>
    </submittedName>
</protein>
<evidence type="ECO:0000313" key="3">
    <source>
        <dbReference type="Proteomes" id="UP000578077"/>
    </source>
</evidence>
<evidence type="ECO:0000259" key="1">
    <source>
        <dbReference type="Pfam" id="PF00881"/>
    </source>
</evidence>
<dbReference type="InterPro" id="IPR052544">
    <property type="entry name" value="Bacteriocin_Proc_Enz"/>
</dbReference>
<dbReference type="Pfam" id="PF00881">
    <property type="entry name" value="Nitroreductase"/>
    <property type="match status" value="1"/>
</dbReference>
<gene>
    <name evidence="2" type="ORF">HNR25_002124</name>
</gene>
<keyword evidence="3" id="KW-1185">Reference proteome</keyword>
<dbReference type="GO" id="GO:0016491">
    <property type="term" value="F:oxidoreductase activity"/>
    <property type="evidence" value="ECO:0007669"/>
    <property type="project" value="InterPro"/>
</dbReference>
<dbReference type="RefSeq" id="WP_184634566.1">
    <property type="nucleotide sequence ID" value="NZ_BAABKT010000014.1"/>
</dbReference>
<dbReference type="PANTHER" id="PTHR43745:SF2">
    <property type="entry name" value="NITROREDUCTASE MJ1384-RELATED"/>
    <property type="match status" value="1"/>
</dbReference>
<dbReference type="AlphaFoldDB" id="A0A841EBD1"/>
<dbReference type="InterPro" id="IPR029479">
    <property type="entry name" value="Nitroreductase"/>
</dbReference>
<dbReference type="PANTHER" id="PTHR43745">
    <property type="entry name" value="NITROREDUCTASE MJ1384-RELATED"/>
    <property type="match status" value="1"/>
</dbReference>
<dbReference type="SUPFAM" id="SSF55469">
    <property type="entry name" value="FMN-dependent nitroreductase-like"/>
    <property type="match status" value="1"/>
</dbReference>
<sequence length="272" mass="29277">MTEVDTSNLVDVVYQSGVPGIGDPAEDYFEASKIYPSSLPRDLPGIMRLERSEDMRRMTERSTRRYEDRPIVPLPEAEPVTASLASALAERRSADAFSDGEVPLPVLASLLVRSYGVSGALGGHALRPTPSGGALYPLDVYVVPRRVGSLRCGGRYHFDPFRTELTDAGDVDTEAVHDALNASNIEGSAALTVLVSASFWRSRFKYGQRSLRFVLLEAGHLVQNLLLLAAGHGLAARPIGGFYDAPLTEAMVDHNGVDDAPVYAVLIGPPAD</sequence>
<evidence type="ECO:0000313" key="2">
    <source>
        <dbReference type="EMBL" id="MBB5998373.1"/>
    </source>
</evidence>
<proteinExistence type="predicted"/>
<dbReference type="InterPro" id="IPR000415">
    <property type="entry name" value="Nitroreductase-like"/>
</dbReference>
<dbReference type="EMBL" id="JACHLY010000001">
    <property type="protein sequence ID" value="MBB5998373.1"/>
    <property type="molecule type" value="Genomic_DNA"/>
</dbReference>
<accession>A0A841EBD1</accession>
<dbReference type="Proteomes" id="UP000578077">
    <property type="component" value="Unassembled WGS sequence"/>
</dbReference>
<organism evidence="2 3">
    <name type="scientific">Streptomonospora salina</name>
    <dbReference type="NCBI Taxonomy" id="104205"/>
    <lineage>
        <taxon>Bacteria</taxon>
        <taxon>Bacillati</taxon>
        <taxon>Actinomycetota</taxon>
        <taxon>Actinomycetes</taxon>
        <taxon>Streptosporangiales</taxon>
        <taxon>Nocardiopsidaceae</taxon>
        <taxon>Streptomonospora</taxon>
    </lineage>
</organism>
<reference evidence="2 3" key="1">
    <citation type="submission" date="2020-08" db="EMBL/GenBank/DDBJ databases">
        <title>Sequencing the genomes of 1000 actinobacteria strains.</title>
        <authorList>
            <person name="Klenk H.-P."/>
        </authorList>
    </citation>
    <scope>NUCLEOTIDE SEQUENCE [LARGE SCALE GENOMIC DNA]</scope>
    <source>
        <strain evidence="2 3">DSM 44593</strain>
    </source>
</reference>
<comment type="caution">
    <text evidence="2">The sequence shown here is derived from an EMBL/GenBank/DDBJ whole genome shotgun (WGS) entry which is preliminary data.</text>
</comment>
<dbReference type="CDD" id="cd02142">
    <property type="entry name" value="McbC_SagB-like_oxidoreductase"/>
    <property type="match status" value="1"/>
</dbReference>
<feature type="domain" description="Nitroreductase" evidence="1">
    <location>
        <begin position="89"/>
        <end position="268"/>
    </location>
</feature>
<dbReference type="NCBIfam" id="TIGR03605">
    <property type="entry name" value="antibiot_sagB"/>
    <property type="match status" value="1"/>
</dbReference>
<name>A0A841EBD1_9ACTN</name>
<dbReference type="Gene3D" id="3.40.109.10">
    <property type="entry name" value="NADH Oxidase"/>
    <property type="match status" value="1"/>
</dbReference>
<dbReference type="InterPro" id="IPR020051">
    <property type="entry name" value="SagB-type_dehydrogenase"/>
</dbReference>